<feature type="compositionally biased region" description="Acidic residues" evidence="1">
    <location>
        <begin position="49"/>
        <end position="88"/>
    </location>
</feature>
<dbReference type="Proteomes" id="UP001597229">
    <property type="component" value="Unassembled WGS sequence"/>
</dbReference>
<gene>
    <name evidence="2" type="ORF">ACFQ3F_20870</name>
</gene>
<organism evidence="2 3">
    <name type="scientific">Nocardioides ginsengisoli</name>
    <dbReference type="NCBI Taxonomy" id="363868"/>
    <lineage>
        <taxon>Bacteria</taxon>
        <taxon>Bacillati</taxon>
        <taxon>Actinomycetota</taxon>
        <taxon>Actinomycetes</taxon>
        <taxon>Propionibacteriales</taxon>
        <taxon>Nocardioidaceae</taxon>
        <taxon>Nocardioides</taxon>
    </lineage>
</organism>
<keyword evidence="3" id="KW-1185">Reference proteome</keyword>
<evidence type="ECO:0000256" key="1">
    <source>
        <dbReference type="SAM" id="MobiDB-lite"/>
    </source>
</evidence>
<protein>
    <submittedName>
        <fullName evidence="2">Uncharacterized protein</fullName>
    </submittedName>
</protein>
<dbReference type="RefSeq" id="WP_367919538.1">
    <property type="nucleotide sequence ID" value="NZ_BAABAC010000023.1"/>
</dbReference>
<sequence length="88" mass="9706">MGETENDDRPGSPETLRELYDVVPATEDYDAPPTPGQAQGMVEHLLDGEVVDDDPDQLEDEAEDESDDEPDDEAEDESDDEPDDEPEA</sequence>
<reference evidence="3" key="1">
    <citation type="journal article" date="2019" name="Int. J. Syst. Evol. Microbiol.">
        <title>The Global Catalogue of Microorganisms (GCM) 10K type strain sequencing project: providing services to taxonomists for standard genome sequencing and annotation.</title>
        <authorList>
            <consortium name="The Broad Institute Genomics Platform"/>
            <consortium name="The Broad Institute Genome Sequencing Center for Infectious Disease"/>
            <person name="Wu L."/>
            <person name="Ma J."/>
        </authorList>
    </citation>
    <scope>NUCLEOTIDE SEQUENCE [LARGE SCALE GENOMIC DNA]</scope>
    <source>
        <strain evidence="3">CCUG 52478</strain>
    </source>
</reference>
<name>A0ABW3W7A0_9ACTN</name>
<feature type="region of interest" description="Disordered" evidence="1">
    <location>
        <begin position="47"/>
        <end position="88"/>
    </location>
</feature>
<evidence type="ECO:0000313" key="2">
    <source>
        <dbReference type="EMBL" id="MFD1250259.1"/>
    </source>
</evidence>
<comment type="caution">
    <text evidence="2">The sequence shown here is derived from an EMBL/GenBank/DDBJ whole genome shotgun (WGS) entry which is preliminary data.</text>
</comment>
<evidence type="ECO:0000313" key="3">
    <source>
        <dbReference type="Proteomes" id="UP001597229"/>
    </source>
</evidence>
<accession>A0ABW3W7A0</accession>
<dbReference type="EMBL" id="JBHTLX010000023">
    <property type="protein sequence ID" value="MFD1250259.1"/>
    <property type="molecule type" value="Genomic_DNA"/>
</dbReference>
<proteinExistence type="predicted"/>